<proteinExistence type="predicted"/>
<reference evidence="2 3" key="1">
    <citation type="journal article" date="2020" name="Antonie Van Leeuwenhoek">
        <title>Rhodopirellula heiligendammensis sp. nov., Rhodopirellula pilleata sp. nov., and Rhodopirellula solitaria sp. nov. isolated from natural or artificial marine surfaces in Northern Germany and California, USA, and emended description of the genus Rhodopirellula.</title>
        <authorList>
            <person name="Kallscheuer N."/>
            <person name="Wiegand S."/>
            <person name="Jogler M."/>
            <person name="Boedeker C."/>
            <person name="Peeters S.H."/>
            <person name="Rast P."/>
            <person name="Heuer A."/>
            <person name="Jetten M.S.M."/>
            <person name="Rohde M."/>
            <person name="Jogler C."/>
        </authorList>
    </citation>
    <scope>NUCLEOTIDE SEQUENCE [LARGE SCALE GENOMIC DNA]</scope>
    <source>
        <strain evidence="2 3">Poly21</strain>
    </source>
</reference>
<evidence type="ECO:0000313" key="2">
    <source>
        <dbReference type="EMBL" id="TWU10187.1"/>
    </source>
</evidence>
<dbReference type="RefSeq" id="WP_146409623.1">
    <property type="nucleotide sequence ID" value="NZ_SJPU01000004.1"/>
</dbReference>
<dbReference type="Gene3D" id="2.60.120.10">
    <property type="entry name" value="Jelly Rolls"/>
    <property type="match status" value="1"/>
</dbReference>
<organism evidence="2 3">
    <name type="scientific">Allorhodopirellula heiligendammensis</name>
    <dbReference type="NCBI Taxonomy" id="2714739"/>
    <lineage>
        <taxon>Bacteria</taxon>
        <taxon>Pseudomonadati</taxon>
        <taxon>Planctomycetota</taxon>
        <taxon>Planctomycetia</taxon>
        <taxon>Pirellulales</taxon>
        <taxon>Pirellulaceae</taxon>
        <taxon>Allorhodopirellula</taxon>
    </lineage>
</organism>
<dbReference type="InterPro" id="IPR011051">
    <property type="entry name" value="RmlC_Cupin_sf"/>
</dbReference>
<dbReference type="Proteomes" id="UP000319908">
    <property type="component" value="Unassembled WGS sequence"/>
</dbReference>
<feature type="domain" description="Cupin type-2" evidence="1">
    <location>
        <begin position="36"/>
        <end position="88"/>
    </location>
</feature>
<keyword evidence="3" id="KW-1185">Reference proteome</keyword>
<dbReference type="SUPFAM" id="SSF51182">
    <property type="entry name" value="RmlC-like cupins"/>
    <property type="match status" value="1"/>
</dbReference>
<dbReference type="AlphaFoldDB" id="A0A5C6BEV7"/>
<accession>A0A5C6BEV7</accession>
<comment type="caution">
    <text evidence="2">The sequence shown here is derived from an EMBL/GenBank/DDBJ whole genome shotgun (WGS) entry which is preliminary data.</text>
</comment>
<dbReference type="EMBL" id="SJPU01000004">
    <property type="protein sequence ID" value="TWU10187.1"/>
    <property type="molecule type" value="Genomic_DNA"/>
</dbReference>
<dbReference type="Pfam" id="PF07883">
    <property type="entry name" value="Cupin_2"/>
    <property type="match status" value="1"/>
</dbReference>
<dbReference type="InterPro" id="IPR013096">
    <property type="entry name" value="Cupin_2"/>
</dbReference>
<dbReference type="InterPro" id="IPR014710">
    <property type="entry name" value="RmlC-like_jellyroll"/>
</dbReference>
<protein>
    <submittedName>
        <fullName evidence="2">Cupin domain protein</fullName>
    </submittedName>
</protein>
<evidence type="ECO:0000313" key="3">
    <source>
        <dbReference type="Proteomes" id="UP000319908"/>
    </source>
</evidence>
<evidence type="ECO:0000259" key="1">
    <source>
        <dbReference type="Pfam" id="PF07883"/>
    </source>
</evidence>
<gene>
    <name evidence="2" type="ORF">Poly21_51570</name>
</gene>
<sequence length="109" mass="11901">MDIPQIINKDEASIGGMGQGYLVAGKNVDLRRWDEEPGNACQSSCRQYETVGYLISGVMEIEINGQCATLKAGDSWLVPAGAPHHYRIIESIVAIEATSPPGRFQHKDE</sequence>
<dbReference type="OrthoDB" id="882143at2"/>
<name>A0A5C6BEV7_9BACT</name>